<sequence length="239" mass="25849">MSELRTENLTISFGGLVAVDSVNLSLKSGEILGIIGPNGAGKTTFINLIAGIHNPTRGTVYLDGEDITGKPAHDRAAMGISRTFQLINPLRNLTLLENVMTGYLFASKMNTHDARNAAARLCLDLGLDRLNRQTSNLNILETKKMEIAKALACNPKILFLDEVMAGLNSTETKEAIRLIKHIAERQNLAVGVVEHVMGVITSLTNRVIVLDNGQLIADGPYTEVSRNERVKTAYLGGAV</sequence>
<dbReference type="GO" id="GO:1903806">
    <property type="term" value="P:L-isoleucine import across plasma membrane"/>
    <property type="evidence" value="ECO:0007669"/>
    <property type="project" value="TreeGrafter"/>
</dbReference>
<protein>
    <submittedName>
        <fullName evidence="5">Branched-chain amino acid transport ATP-binding protein LivG</fullName>
    </submittedName>
</protein>
<dbReference type="SMART" id="SM00382">
    <property type="entry name" value="AAA"/>
    <property type="match status" value="1"/>
</dbReference>
<dbReference type="InterPro" id="IPR027417">
    <property type="entry name" value="P-loop_NTPase"/>
</dbReference>
<dbReference type="EMBL" id="CP006939">
    <property type="protein sequence ID" value="AHC15342.1"/>
    <property type="molecule type" value="Genomic_DNA"/>
</dbReference>
<keyword evidence="2" id="KW-0547">Nucleotide-binding</keyword>
<reference evidence="5 6" key="1">
    <citation type="journal article" date="2015" name="Stand. Genomic Sci.">
        <title>Complete genome sequence and description of Salinispira pacifica gen. nov., sp. nov., a novel spirochaete isolated form a hypersaline microbial mat.</title>
        <authorList>
            <person name="Ben Hania W."/>
            <person name="Joseph M."/>
            <person name="Schumann P."/>
            <person name="Bunk B."/>
            <person name="Fiebig A."/>
            <person name="Sproer C."/>
            <person name="Klenk H.P."/>
            <person name="Fardeau M.L."/>
            <person name="Spring S."/>
        </authorList>
    </citation>
    <scope>NUCLEOTIDE SEQUENCE [LARGE SCALE GENOMIC DNA]</scope>
    <source>
        <strain evidence="5 6">L21-RPul-D2</strain>
    </source>
</reference>
<dbReference type="PANTHER" id="PTHR45772:SF7">
    <property type="entry name" value="AMINO ACID ABC TRANSPORTER ATP-BINDING PROTEIN"/>
    <property type="match status" value="1"/>
</dbReference>
<dbReference type="GO" id="GO:0015808">
    <property type="term" value="P:L-alanine transport"/>
    <property type="evidence" value="ECO:0007669"/>
    <property type="project" value="TreeGrafter"/>
</dbReference>
<dbReference type="GO" id="GO:1903805">
    <property type="term" value="P:L-valine import across plasma membrane"/>
    <property type="evidence" value="ECO:0007669"/>
    <property type="project" value="TreeGrafter"/>
</dbReference>
<dbReference type="InterPro" id="IPR032823">
    <property type="entry name" value="BCA_ABC_TP_C"/>
</dbReference>
<dbReference type="InterPro" id="IPR003439">
    <property type="entry name" value="ABC_transporter-like_ATP-bd"/>
</dbReference>
<dbReference type="PANTHER" id="PTHR45772">
    <property type="entry name" value="CONSERVED COMPONENT OF ABC TRANSPORTER FOR NATURAL AMINO ACIDS-RELATED"/>
    <property type="match status" value="1"/>
</dbReference>
<keyword evidence="6" id="KW-1185">Reference proteome</keyword>
<dbReference type="InterPro" id="IPR051120">
    <property type="entry name" value="ABC_AA/LPS_Transport"/>
</dbReference>
<dbReference type="CDD" id="cd03219">
    <property type="entry name" value="ABC_Mj1267_LivG_branched"/>
    <property type="match status" value="1"/>
</dbReference>
<keyword evidence="3 5" id="KW-0067">ATP-binding</keyword>
<dbReference type="GO" id="GO:0005304">
    <property type="term" value="F:L-valine transmembrane transporter activity"/>
    <property type="evidence" value="ECO:0007669"/>
    <property type="project" value="TreeGrafter"/>
</dbReference>
<dbReference type="GO" id="GO:0015192">
    <property type="term" value="F:L-phenylalanine transmembrane transporter activity"/>
    <property type="evidence" value="ECO:0007669"/>
    <property type="project" value="TreeGrafter"/>
</dbReference>
<dbReference type="GO" id="GO:0005524">
    <property type="term" value="F:ATP binding"/>
    <property type="evidence" value="ECO:0007669"/>
    <property type="project" value="UniProtKB-KW"/>
</dbReference>
<evidence type="ECO:0000256" key="3">
    <source>
        <dbReference type="ARBA" id="ARBA00022840"/>
    </source>
</evidence>
<evidence type="ECO:0000313" key="6">
    <source>
        <dbReference type="Proteomes" id="UP000018680"/>
    </source>
</evidence>
<evidence type="ECO:0000313" key="5">
    <source>
        <dbReference type="EMBL" id="AHC15342.1"/>
    </source>
</evidence>
<dbReference type="GO" id="GO:0042941">
    <property type="term" value="P:D-alanine transmembrane transport"/>
    <property type="evidence" value="ECO:0007669"/>
    <property type="project" value="TreeGrafter"/>
</dbReference>
<dbReference type="GO" id="GO:0005886">
    <property type="term" value="C:plasma membrane"/>
    <property type="evidence" value="ECO:0007669"/>
    <property type="project" value="TreeGrafter"/>
</dbReference>
<dbReference type="PROSITE" id="PS50893">
    <property type="entry name" value="ABC_TRANSPORTER_2"/>
    <property type="match status" value="1"/>
</dbReference>
<accession>V5WHN4</accession>
<evidence type="ECO:0000256" key="1">
    <source>
        <dbReference type="ARBA" id="ARBA00022448"/>
    </source>
</evidence>
<dbReference type="Proteomes" id="UP000018680">
    <property type="component" value="Chromosome"/>
</dbReference>
<dbReference type="RefSeq" id="WP_024268259.1">
    <property type="nucleotide sequence ID" value="NC_023035.1"/>
</dbReference>
<proteinExistence type="predicted"/>
<dbReference type="SUPFAM" id="SSF52540">
    <property type="entry name" value="P-loop containing nucleoside triphosphate hydrolases"/>
    <property type="match status" value="1"/>
</dbReference>
<dbReference type="GO" id="GO:0016887">
    <property type="term" value="F:ATP hydrolysis activity"/>
    <property type="evidence" value="ECO:0007669"/>
    <property type="project" value="InterPro"/>
</dbReference>
<dbReference type="KEGG" id="slr:L21SP2_1971"/>
<dbReference type="Pfam" id="PF12399">
    <property type="entry name" value="BCA_ABC_TP_C"/>
    <property type="match status" value="1"/>
</dbReference>
<dbReference type="GO" id="GO:0015188">
    <property type="term" value="F:L-isoleucine transmembrane transporter activity"/>
    <property type="evidence" value="ECO:0007669"/>
    <property type="project" value="TreeGrafter"/>
</dbReference>
<feature type="domain" description="ABC transporter" evidence="4">
    <location>
        <begin position="4"/>
        <end position="237"/>
    </location>
</feature>
<organism evidence="5 6">
    <name type="scientific">Salinispira pacifica</name>
    <dbReference type="NCBI Taxonomy" id="1307761"/>
    <lineage>
        <taxon>Bacteria</taxon>
        <taxon>Pseudomonadati</taxon>
        <taxon>Spirochaetota</taxon>
        <taxon>Spirochaetia</taxon>
        <taxon>Spirochaetales</taxon>
        <taxon>Spirochaetaceae</taxon>
        <taxon>Salinispira</taxon>
    </lineage>
</organism>
<dbReference type="HOGENOM" id="CLU_000604_1_2_12"/>
<gene>
    <name evidence="5" type="ORF">L21SP2_1971</name>
</gene>
<dbReference type="Gene3D" id="3.40.50.300">
    <property type="entry name" value="P-loop containing nucleotide triphosphate hydrolases"/>
    <property type="match status" value="1"/>
</dbReference>
<evidence type="ECO:0000259" key="4">
    <source>
        <dbReference type="PROSITE" id="PS50893"/>
    </source>
</evidence>
<dbReference type="STRING" id="1307761.L21SP2_1971"/>
<dbReference type="eggNOG" id="COG0411">
    <property type="taxonomic scope" value="Bacteria"/>
</dbReference>
<dbReference type="Pfam" id="PF00005">
    <property type="entry name" value="ABC_tran"/>
    <property type="match status" value="1"/>
</dbReference>
<keyword evidence="1" id="KW-0813">Transport</keyword>
<name>V5WHN4_9SPIO</name>
<evidence type="ECO:0000256" key="2">
    <source>
        <dbReference type="ARBA" id="ARBA00022741"/>
    </source>
</evidence>
<dbReference type="InterPro" id="IPR003593">
    <property type="entry name" value="AAA+_ATPase"/>
</dbReference>
<dbReference type="AlphaFoldDB" id="V5WHN4"/>
<dbReference type="OrthoDB" id="9805538at2"/>